<keyword evidence="2" id="KW-1185">Reference proteome</keyword>
<comment type="caution">
    <text evidence="1">The sequence shown here is derived from an EMBL/GenBank/DDBJ whole genome shotgun (WGS) entry which is preliminary data.</text>
</comment>
<proteinExistence type="predicted"/>
<dbReference type="AlphaFoldDB" id="A0A2U3APA1"/>
<organism evidence="1 2">
    <name type="scientific">Kurthia sibirica</name>
    <dbReference type="NCBI Taxonomy" id="202750"/>
    <lineage>
        <taxon>Bacteria</taxon>
        <taxon>Bacillati</taxon>
        <taxon>Bacillota</taxon>
        <taxon>Bacilli</taxon>
        <taxon>Bacillales</taxon>
        <taxon>Caryophanaceae</taxon>
        <taxon>Kurthia</taxon>
    </lineage>
</organism>
<dbReference type="OrthoDB" id="9793236at2"/>
<dbReference type="GO" id="GO:0004519">
    <property type="term" value="F:endonuclease activity"/>
    <property type="evidence" value="ECO:0007669"/>
    <property type="project" value="UniProtKB-KW"/>
</dbReference>
<name>A0A2U3APA1_9BACL</name>
<keyword evidence="1" id="KW-0540">Nuclease</keyword>
<keyword evidence="1" id="KW-0378">Hydrolase</keyword>
<protein>
    <submittedName>
        <fullName evidence="1">HNH endonuclease</fullName>
    </submittedName>
</protein>
<keyword evidence="1" id="KW-0255">Endonuclease</keyword>
<gene>
    <name evidence="1" type="ORF">DEX24_03090</name>
</gene>
<sequence length="101" mass="11875">MLKHTTEAKKLYKSAAWRKCRASYIASVHGLCERCDEPGYIVHHKTYINSENINDPTVTLNHRNLEYLCQPCHNKEHHEKHSPVRYGMGFDREGNLIEVRR</sequence>
<dbReference type="RefSeq" id="WP_109305099.1">
    <property type="nucleotide sequence ID" value="NZ_BJUF01000040.1"/>
</dbReference>
<evidence type="ECO:0000313" key="2">
    <source>
        <dbReference type="Proteomes" id="UP000245938"/>
    </source>
</evidence>
<reference evidence="1 2" key="1">
    <citation type="submission" date="2018-05" db="EMBL/GenBank/DDBJ databases">
        <title>Kurthia sibirica genome sequence.</title>
        <authorList>
            <person name="Maclea K.S."/>
            <person name="Goen A.E."/>
        </authorList>
    </citation>
    <scope>NUCLEOTIDE SEQUENCE [LARGE SCALE GENOMIC DNA]</scope>
    <source>
        <strain evidence="1 2">ATCC 49154</strain>
    </source>
</reference>
<dbReference type="Proteomes" id="UP000245938">
    <property type="component" value="Unassembled WGS sequence"/>
</dbReference>
<evidence type="ECO:0000313" key="1">
    <source>
        <dbReference type="EMBL" id="PWI26336.1"/>
    </source>
</evidence>
<accession>A0A2U3APA1</accession>
<dbReference type="EMBL" id="QFVR01000003">
    <property type="protein sequence ID" value="PWI26336.1"/>
    <property type="molecule type" value="Genomic_DNA"/>
</dbReference>